<sequence>MAYIIDTAKTTYPIPRPKLSTPYEIPERAYEVCYPMLIVQKLESQSIDFEENSVVERIFRVLNQNHLRPIKRKKEDYSELKVQSEIDNEHGPVTDGDSTCLVSSENQSQIIVDSSNTMTYREVCLAIEKVLKNEELMEKYMMPPGLKGKTFIIQGFEKLGAALATFLVQNGAICIGIRDEDAQIYDPEGLDVEKLYENKLYDGTIKFYPGAILDSSDIIYKEKSDILIFSADHKSLNWYTPEDIRARIIIEATDNATMPRAPIISKEKSQLVVPDIYACPGANVDSYVEFLWNLQQLGKLDNKMLRISLGVNKTGVEQYQLEEEAQLPVQTGSPLSAIVNLSIVNRAAILDTLEYILAEKKIFNYTDLFTIGTDIRAAALIIGINNIFKSLYQHKRFF</sequence>
<gene>
    <name evidence="3" type="ORF">PSYICH_LOCUS13778</name>
</gene>
<dbReference type="PANTHER" id="PTHR11606">
    <property type="entry name" value="GLUTAMATE DEHYDROGENASE"/>
    <property type="match status" value="1"/>
</dbReference>
<feature type="domain" description="Glutamate/phenylalanine/leucine/valine/L-tryptophan dehydrogenase C-terminal" evidence="2">
    <location>
        <begin position="129"/>
        <end position="394"/>
    </location>
</feature>
<dbReference type="Gene3D" id="3.40.50.720">
    <property type="entry name" value="NAD(P)-binding Rossmann-like Domain"/>
    <property type="match status" value="1"/>
</dbReference>
<evidence type="ECO:0000313" key="3">
    <source>
        <dbReference type="EMBL" id="CAH1112887.1"/>
    </source>
</evidence>
<dbReference type="GO" id="GO:0006538">
    <property type="term" value="P:L-glutamate catabolic process"/>
    <property type="evidence" value="ECO:0007669"/>
    <property type="project" value="TreeGrafter"/>
</dbReference>
<dbReference type="EMBL" id="OV651819">
    <property type="protein sequence ID" value="CAH1112887.1"/>
    <property type="molecule type" value="Genomic_DNA"/>
</dbReference>
<proteinExistence type="predicted"/>
<dbReference type="InterPro" id="IPR006096">
    <property type="entry name" value="Glu/Leu/Phe/Val/Trp_DH_C"/>
</dbReference>
<evidence type="ECO:0000256" key="1">
    <source>
        <dbReference type="ARBA" id="ARBA00023002"/>
    </source>
</evidence>
<dbReference type="InterPro" id="IPR036291">
    <property type="entry name" value="NAD(P)-bd_dom_sf"/>
</dbReference>
<keyword evidence="4" id="KW-1185">Reference proteome</keyword>
<accession>A0A9P0DAL0</accession>
<name>A0A9P0DAL0_9CUCU</name>
<dbReference type="AlphaFoldDB" id="A0A9P0DAL0"/>
<dbReference type="Proteomes" id="UP001153636">
    <property type="component" value="Chromosome 7"/>
</dbReference>
<reference evidence="3" key="1">
    <citation type="submission" date="2022-01" db="EMBL/GenBank/DDBJ databases">
        <authorList>
            <person name="King R."/>
        </authorList>
    </citation>
    <scope>NUCLEOTIDE SEQUENCE</scope>
</reference>
<keyword evidence="1" id="KW-0560">Oxidoreductase</keyword>
<dbReference type="SUPFAM" id="SSF51735">
    <property type="entry name" value="NAD(P)-binding Rossmann-fold domains"/>
    <property type="match status" value="1"/>
</dbReference>
<dbReference type="PANTHER" id="PTHR11606:SF13">
    <property type="entry name" value="GLUTAMATE DEHYDROGENASE 1, MITOCHONDRIAL"/>
    <property type="match status" value="1"/>
</dbReference>
<evidence type="ECO:0000259" key="2">
    <source>
        <dbReference type="SMART" id="SM00839"/>
    </source>
</evidence>
<dbReference type="Pfam" id="PF00208">
    <property type="entry name" value="ELFV_dehydrog"/>
    <property type="match status" value="1"/>
</dbReference>
<dbReference type="GO" id="GO:0005739">
    <property type="term" value="C:mitochondrion"/>
    <property type="evidence" value="ECO:0007669"/>
    <property type="project" value="TreeGrafter"/>
</dbReference>
<protein>
    <recommendedName>
        <fullName evidence="2">Glutamate/phenylalanine/leucine/valine/L-tryptophan dehydrogenase C-terminal domain-containing protein</fullName>
    </recommendedName>
</protein>
<evidence type="ECO:0000313" key="4">
    <source>
        <dbReference type="Proteomes" id="UP001153636"/>
    </source>
</evidence>
<dbReference type="SMART" id="SM00839">
    <property type="entry name" value="ELFV_dehydrog"/>
    <property type="match status" value="1"/>
</dbReference>
<dbReference type="GO" id="GO:0004352">
    <property type="term" value="F:glutamate dehydrogenase (NAD+) activity"/>
    <property type="evidence" value="ECO:0007669"/>
    <property type="project" value="TreeGrafter"/>
</dbReference>
<organism evidence="3 4">
    <name type="scientific">Psylliodes chrysocephalus</name>
    <dbReference type="NCBI Taxonomy" id="3402493"/>
    <lineage>
        <taxon>Eukaryota</taxon>
        <taxon>Metazoa</taxon>
        <taxon>Ecdysozoa</taxon>
        <taxon>Arthropoda</taxon>
        <taxon>Hexapoda</taxon>
        <taxon>Insecta</taxon>
        <taxon>Pterygota</taxon>
        <taxon>Neoptera</taxon>
        <taxon>Endopterygota</taxon>
        <taxon>Coleoptera</taxon>
        <taxon>Polyphaga</taxon>
        <taxon>Cucujiformia</taxon>
        <taxon>Chrysomeloidea</taxon>
        <taxon>Chrysomelidae</taxon>
        <taxon>Galerucinae</taxon>
        <taxon>Alticini</taxon>
        <taxon>Psylliodes</taxon>
    </lineage>
</organism>
<dbReference type="OrthoDB" id="6718861at2759"/>